<dbReference type="Proteomes" id="UP000235965">
    <property type="component" value="Unassembled WGS sequence"/>
</dbReference>
<dbReference type="CDD" id="cd06685">
    <property type="entry name" value="PDZ7_GRIP1-2-like"/>
    <property type="match status" value="1"/>
</dbReference>
<dbReference type="GO" id="GO:0005737">
    <property type="term" value="C:cytoplasm"/>
    <property type="evidence" value="ECO:0007669"/>
    <property type="project" value="UniProtKB-SubCell"/>
</dbReference>
<dbReference type="InterPro" id="IPR036034">
    <property type="entry name" value="PDZ_sf"/>
</dbReference>
<dbReference type="SMART" id="SM00228">
    <property type="entry name" value="PDZ"/>
    <property type="match status" value="1"/>
</dbReference>
<dbReference type="InterPro" id="IPR001478">
    <property type="entry name" value="PDZ"/>
</dbReference>
<comment type="caution">
    <text evidence="6">The sequence shown here is derived from an EMBL/GenBank/DDBJ whole genome shotgun (WGS) entry which is preliminary data.</text>
</comment>
<dbReference type="PANTHER" id="PTHR46227">
    <property type="entry name" value="GLUTAMATE RECEPTOR-INTERACTING PROTEIN GRIP"/>
    <property type="match status" value="1"/>
</dbReference>
<dbReference type="GO" id="GO:0098887">
    <property type="term" value="P:neurotransmitter receptor transport, endosome to postsynaptic membrane"/>
    <property type="evidence" value="ECO:0007669"/>
    <property type="project" value="TreeGrafter"/>
</dbReference>
<dbReference type="Gene3D" id="2.30.42.10">
    <property type="match status" value="1"/>
</dbReference>
<dbReference type="PANTHER" id="PTHR46227:SF2">
    <property type="entry name" value="FI03335P"/>
    <property type="match status" value="1"/>
</dbReference>
<feature type="region of interest" description="Disordered" evidence="4">
    <location>
        <begin position="1"/>
        <end position="39"/>
    </location>
</feature>
<reference evidence="6 7" key="1">
    <citation type="submission" date="2017-12" db="EMBL/GenBank/DDBJ databases">
        <title>Hemimetabolous genomes reveal molecular basis of termite eusociality.</title>
        <authorList>
            <person name="Harrison M.C."/>
            <person name="Jongepier E."/>
            <person name="Robertson H.M."/>
            <person name="Arning N."/>
            <person name="Bitard-Feildel T."/>
            <person name="Chao H."/>
            <person name="Childers C.P."/>
            <person name="Dinh H."/>
            <person name="Doddapaneni H."/>
            <person name="Dugan S."/>
            <person name="Gowin J."/>
            <person name="Greiner C."/>
            <person name="Han Y."/>
            <person name="Hu H."/>
            <person name="Hughes D.S.T."/>
            <person name="Huylmans A.-K."/>
            <person name="Kemena C."/>
            <person name="Kremer L.P.M."/>
            <person name="Lee S.L."/>
            <person name="Lopez-Ezquerra A."/>
            <person name="Mallet L."/>
            <person name="Monroy-Kuhn J.M."/>
            <person name="Moser A."/>
            <person name="Murali S.C."/>
            <person name="Muzny D.M."/>
            <person name="Otani S."/>
            <person name="Piulachs M.-D."/>
            <person name="Poelchau M."/>
            <person name="Qu J."/>
            <person name="Schaub F."/>
            <person name="Wada-Katsumata A."/>
            <person name="Worley K.C."/>
            <person name="Xie Q."/>
            <person name="Ylla G."/>
            <person name="Poulsen M."/>
            <person name="Gibbs R.A."/>
            <person name="Schal C."/>
            <person name="Richards S."/>
            <person name="Belles X."/>
            <person name="Korb J."/>
            <person name="Bornberg-Bauer E."/>
        </authorList>
    </citation>
    <scope>NUCLEOTIDE SEQUENCE [LARGE SCALE GENOMIC DNA]</scope>
    <source>
        <tissue evidence="6">Whole body</tissue>
    </source>
</reference>
<evidence type="ECO:0000259" key="5">
    <source>
        <dbReference type="PROSITE" id="PS50106"/>
    </source>
</evidence>
<dbReference type="Pfam" id="PF00595">
    <property type="entry name" value="PDZ"/>
    <property type="match status" value="1"/>
</dbReference>
<organism evidence="6 7">
    <name type="scientific">Cryptotermes secundus</name>
    <dbReference type="NCBI Taxonomy" id="105785"/>
    <lineage>
        <taxon>Eukaryota</taxon>
        <taxon>Metazoa</taxon>
        <taxon>Ecdysozoa</taxon>
        <taxon>Arthropoda</taxon>
        <taxon>Hexapoda</taxon>
        <taxon>Insecta</taxon>
        <taxon>Pterygota</taxon>
        <taxon>Neoptera</taxon>
        <taxon>Polyneoptera</taxon>
        <taxon>Dictyoptera</taxon>
        <taxon>Blattodea</taxon>
        <taxon>Blattoidea</taxon>
        <taxon>Termitoidae</taxon>
        <taxon>Kalotermitidae</taxon>
        <taxon>Cryptotermitinae</taxon>
        <taxon>Cryptotermes</taxon>
    </lineage>
</organism>
<proteinExistence type="predicted"/>
<dbReference type="AlphaFoldDB" id="A0A2J7QRV9"/>
<dbReference type="EMBL" id="NEVH01011884">
    <property type="protein sequence ID" value="PNF31306.1"/>
    <property type="molecule type" value="Genomic_DNA"/>
</dbReference>
<dbReference type="OrthoDB" id="75502at2759"/>
<evidence type="ECO:0000313" key="7">
    <source>
        <dbReference type="Proteomes" id="UP000235965"/>
    </source>
</evidence>
<sequence>MWDASHSSHSLDSEQSGGTSEGDIVQQWDKSPGANHEAQTTKQFLGAGTMRTGESLLPFADMFSSSSIPSVGHKPPIGLPAHKDVCFPADSPPHSPLPLPHYLHGNTLPHRRRYVGSDNPASLGMSYLDETGSNVYMNADNAGSSAVYSCGSYTHLPSGSPQLDLYQVTLFKDPVYEDFGFSVSDGLYERGVYINRVRKGGPADMSTVLQPYDRILQVNETRTHDFDCCLTVPLIASAGEKLELTVARNSGCSSENKVFNGVLTWAEEVIGSVQCPVPDNHTSGTITKTL</sequence>
<dbReference type="PROSITE" id="PS50106">
    <property type="entry name" value="PDZ"/>
    <property type="match status" value="1"/>
</dbReference>
<comment type="subcellular location">
    <subcellularLocation>
        <location evidence="1">Cytoplasm</location>
    </subcellularLocation>
</comment>
<dbReference type="SUPFAM" id="SSF50156">
    <property type="entry name" value="PDZ domain-like"/>
    <property type="match status" value="1"/>
</dbReference>
<name>A0A2J7QRV9_9NEOP</name>
<feature type="compositionally biased region" description="Low complexity" evidence="4">
    <location>
        <begin position="1"/>
        <end position="10"/>
    </location>
</feature>
<accession>A0A2J7QRV9</accession>
<evidence type="ECO:0000256" key="4">
    <source>
        <dbReference type="SAM" id="MobiDB-lite"/>
    </source>
</evidence>
<evidence type="ECO:0000313" key="6">
    <source>
        <dbReference type="EMBL" id="PNF31306.1"/>
    </source>
</evidence>
<evidence type="ECO:0000256" key="1">
    <source>
        <dbReference type="ARBA" id="ARBA00004496"/>
    </source>
</evidence>
<keyword evidence="2" id="KW-0963">Cytoplasm</keyword>
<feature type="domain" description="PDZ" evidence="5">
    <location>
        <begin position="167"/>
        <end position="250"/>
    </location>
</feature>
<dbReference type="FunFam" id="2.30.42.10:FF:000035">
    <property type="entry name" value="Glutamate receptor interacting protein 1"/>
    <property type="match status" value="1"/>
</dbReference>
<evidence type="ECO:0000256" key="3">
    <source>
        <dbReference type="ARBA" id="ARBA00022737"/>
    </source>
</evidence>
<evidence type="ECO:0000256" key="2">
    <source>
        <dbReference type="ARBA" id="ARBA00022490"/>
    </source>
</evidence>
<protein>
    <recommendedName>
        <fullName evidence="5">PDZ domain-containing protein</fullName>
    </recommendedName>
</protein>
<keyword evidence="7" id="KW-1185">Reference proteome</keyword>
<dbReference type="InterPro" id="IPR043545">
    <property type="entry name" value="GRIP1/2"/>
</dbReference>
<keyword evidence="3" id="KW-0677">Repeat</keyword>
<gene>
    <name evidence="6" type="ORF">B7P43_G11546</name>
</gene>